<name>A0A418WTF8_9PROT</name>
<accession>A0A418WTF8</accession>
<dbReference type="Proteomes" id="UP000284605">
    <property type="component" value="Unassembled WGS sequence"/>
</dbReference>
<evidence type="ECO:0000313" key="2">
    <source>
        <dbReference type="Proteomes" id="UP000284605"/>
    </source>
</evidence>
<proteinExistence type="predicted"/>
<dbReference type="InterPro" id="IPR014917">
    <property type="entry name" value="DUF1800"/>
</dbReference>
<dbReference type="EMBL" id="QYUK01000008">
    <property type="protein sequence ID" value="RJF94505.1"/>
    <property type="molecule type" value="Genomic_DNA"/>
</dbReference>
<dbReference type="Pfam" id="PF08811">
    <property type="entry name" value="DUF1800"/>
    <property type="match status" value="1"/>
</dbReference>
<gene>
    <name evidence="1" type="ORF">D3874_01325</name>
</gene>
<dbReference type="OrthoDB" id="9772295at2"/>
<reference evidence="1 2" key="1">
    <citation type="submission" date="2018-09" db="EMBL/GenBank/DDBJ databases">
        <authorList>
            <person name="Zhu H."/>
        </authorList>
    </citation>
    <scope>NUCLEOTIDE SEQUENCE [LARGE SCALE GENOMIC DNA]</scope>
    <source>
        <strain evidence="1 2">K1W22B-8</strain>
    </source>
</reference>
<dbReference type="AlphaFoldDB" id="A0A418WTF8"/>
<keyword evidence="2" id="KW-1185">Reference proteome</keyword>
<comment type="caution">
    <text evidence="1">The sequence shown here is derived from an EMBL/GenBank/DDBJ whole genome shotgun (WGS) entry which is preliminary data.</text>
</comment>
<sequence>MSRDAFIAANRFGLGPRPGEYQALSGDPRGALLAQLSARPPVSDLPDTAGALVIANSRKAMMAEGNGEKALTDGRPDNPVRELYLREIGARFRRCVDSEAPLRERLVLFWSNHFTVSVVRSGVVPLAGVFEREAIAPHVTGRFEDLLRAAALHPAMLTYLDQARSVGPDSKVGQRRDAGLNENLGREILELHTLGVDGGYTQEDVIALAKILTGWSVVKGGGDAPKQFGFDINRHQPGDKVLVGTKIKEDGENETYAAFAMLARHPATARHLATKLVRHFVADDPPPEAVARIAKVYADSDGDLTAVTKALLALDTIWAAPLVKMKTPWELAVSVGRAAGSAEIMKDEAMLFRRLRGLGQAPFTAPSPAGWPDRTTDWLGPDALMRRIDLLSDVSAKISGSLDLEQLLTNTIAPVMAPQKLQFIRQAGDRASAVTMVFASAEFQRR</sequence>
<protein>
    <submittedName>
        <fullName evidence="1">DUF1800 domain-containing protein</fullName>
    </submittedName>
</protein>
<dbReference type="RefSeq" id="WP_119775635.1">
    <property type="nucleotide sequence ID" value="NZ_QYUK01000008.1"/>
</dbReference>
<organism evidence="1 2">
    <name type="scientific">Oleomonas cavernae</name>
    <dbReference type="NCBI Taxonomy" id="2320859"/>
    <lineage>
        <taxon>Bacteria</taxon>
        <taxon>Pseudomonadati</taxon>
        <taxon>Pseudomonadota</taxon>
        <taxon>Alphaproteobacteria</taxon>
        <taxon>Acetobacterales</taxon>
        <taxon>Acetobacteraceae</taxon>
        <taxon>Oleomonas</taxon>
    </lineage>
</organism>
<evidence type="ECO:0000313" key="1">
    <source>
        <dbReference type="EMBL" id="RJF94505.1"/>
    </source>
</evidence>